<protein>
    <submittedName>
        <fullName evidence="1">Unannotated protein</fullName>
    </submittedName>
</protein>
<dbReference type="AlphaFoldDB" id="A0A6J7F2U0"/>
<dbReference type="EMBL" id="CAFBMB010000013">
    <property type="protein sequence ID" value="CAB4890492.1"/>
    <property type="molecule type" value="Genomic_DNA"/>
</dbReference>
<name>A0A6J7F2U0_9ZZZZ</name>
<sequence>MGIAISLAVSALAFGTLAACSLPTGVESGNILTEKLPADVTPDGVLLAAVILSSGDIAAAVTQGIVSSAEVNEARDSILANTLKLWKQRAESEVAVATK</sequence>
<accession>A0A6J7F2U0</accession>
<evidence type="ECO:0000313" key="1">
    <source>
        <dbReference type="EMBL" id="CAB4890492.1"/>
    </source>
</evidence>
<reference evidence="1" key="1">
    <citation type="submission" date="2020-05" db="EMBL/GenBank/DDBJ databases">
        <authorList>
            <person name="Chiriac C."/>
            <person name="Salcher M."/>
            <person name="Ghai R."/>
            <person name="Kavagutti S V."/>
        </authorList>
    </citation>
    <scope>NUCLEOTIDE SEQUENCE</scope>
</reference>
<gene>
    <name evidence="1" type="ORF">UFOPK3516_00327</name>
</gene>
<organism evidence="1">
    <name type="scientific">freshwater metagenome</name>
    <dbReference type="NCBI Taxonomy" id="449393"/>
    <lineage>
        <taxon>unclassified sequences</taxon>
        <taxon>metagenomes</taxon>
        <taxon>ecological metagenomes</taxon>
    </lineage>
</organism>
<proteinExistence type="predicted"/>